<feature type="modified residue" description="FMN phosphoryl threonine" evidence="10">
    <location>
        <position position="178"/>
    </location>
</feature>
<evidence type="ECO:0000256" key="4">
    <source>
        <dbReference type="ARBA" id="ARBA00022643"/>
    </source>
</evidence>
<comment type="function">
    <text evidence="10">Part of a membrane-bound complex that couples electron transfer with translocation of ions across the membrane.</text>
</comment>
<evidence type="ECO:0000256" key="8">
    <source>
        <dbReference type="ARBA" id="ARBA00022989"/>
    </source>
</evidence>
<keyword evidence="12" id="KW-1185">Reference proteome</keyword>
<keyword evidence="2 10" id="KW-0597">Phosphoprotein</keyword>
<evidence type="ECO:0000256" key="6">
    <source>
        <dbReference type="ARBA" id="ARBA00022967"/>
    </source>
</evidence>
<keyword evidence="5 10" id="KW-0812">Transmembrane</keyword>
<comment type="caution">
    <text evidence="11">The sequence shown here is derived from an EMBL/GenBank/DDBJ whole genome shotgun (WGS) entry which is preliminary data.</text>
</comment>
<dbReference type="EMBL" id="QGTJ01000007">
    <property type="protein sequence ID" value="PWV60665.1"/>
    <property type="molecule type" value="Genomic_DNA"/>
</dbReference>
<proteinExistence type="inferred from homology"/>
<comment type="similarity">
    <text evidence="10">Belongs to the NqrB/RnfD family.</text>
</comment>
<dbReference type="PANTHER" id="PTHR30578">
    <property type="entry name" value="ELECTRON TRANSPORT COMPLEX PROTEIN RNFD"/>
    <property type="match status" value="1"/>
</dbReference>
<feature type="transmembrane region" description="Helical" evidence="10">
    <location>
        <begin position="24"/>
        <end position="57"/>
    </location>
</feature>
<sequence length="341" mass="36167">MQFATTTSPHVHLGNSVGRVMRRVVYALLPGLLALVWIFGPGVLVQAAIAVSTALAAEALMLTLRGKPLGRFLGDCSALVTALLLAIALPPLAPWWITVLGTGFAIIIAKHLYGGLGYNPFNPAMIGYVVLLTSFPREMSSWAAPLTLHGSTPDLATTLALVFGERSAETLDAVTSATVLDLLRTQIGLGHSVTEVRSSPVFGLLGARGWEWVNLAFLAGGLWMCRQRTAAWQIPAGMLGALAVISTLFWLVDAARFAPPWFHLFSGAAIFGAFFIATDPVSASTTPRGRLIYGAGIGVLTWVIRSVGGFPDGVAFAVLLMNIAAPTIDQYTRPRVFGARA</sequence>
<organism evidence="11 12">
    <name type="scientific">Plasticicumulans acidivorans</name>
    <dbReference type="NCBI Taxonomy" id="886464"/>
    <lineage>
        <taxon>Bacteria</taxon>
        <taxon>Pseudomonadati</taxon>
        <taxon>Pseudomonadota</taxon>
        <taxon>Gammaproteobacteria</taxon>
        <taxon>Candidatus Competibacteraceae</taxon>
        <taxon>Plasticicumulans</taxon>
    </lineage>
</organism>
<accession>A0A317MU71</accession>
<comment type="subcellular location">
    <subcellularLocation>
        <location evidence="10">Cell inner membrane</location>
        <topology evidence="10">Multi-pass membrane protein</topology>
    </subcellularLocation>
</comment>
<keyword evidence="9 10" id="KW-0472">Membrane</keyword>
<evidence type="ECO:0000256" key="1">
    <source>
        <dbReference type="ARBA" id="ARBA00022448"/>
    </source>
</evidence>
<evidence type="ECO:0000313" key="12">
    <source>
        <dbReference type="Proteomes" id="UP000246569"/>
    </source>
</evidence>
<feature type="transmembrane region" description="Helical" evidence="10">
    <location>
        <begin position="258"/>
        <end position="278"/>
    </location>
</feature>
<keyword evidence="10" id="KW-1003">Cell membrane</keyword>
<keyword evidence="1 10" id="KW-0813">Transport</keyword>
<evidence type="ECO:0000256" key="7">
    <source>
        <dbReference type="ARBA" id="ARBA00022982"/>
    </source>
</evidence>
<evidence type="ECO:0000256" key="5">
    <source>
        <dbReference type="ARBA" id="ARBA00022692"/>
    </source>
</evidence>
<reference evidence="11 12" key="1">
    <citation type="submission" date="2018-05" db="EMBL/GenBank/DDBJ databases">
        <title>Genomic Encyclopedia of Type Strains, Phase IV (KMG-IV): sequencing the most valuable type-strain genomes for metagenomic binning, comparative biology and taxonomic classification.</title>
        <authorList>
            <person name="Goeker M."/>
        </authorList>
    </citation>
    <scope>NUCLEOTIDE SEQUENCE [LARGE SCALE GENOMIC DNA]</scope>
    <source>
        <strain evidence="11 12">DSM 23606</strain>
    </source>
</reference>
<evidence type="ECO:0000256" key="9">
    <source>
        <dbReference type="ARBA" id="ARBA00023136"/>
    </source>
</evidence>
<feature type="transmembrane region" description="Helical" evidence="10">
    <location>
        <begin position="69"/>
        <end position="89"/>
    </location>
</feature>
<feature type="transmembrane region" description="Helical" evidence="10">
    <location>
        <begin position="230"/>
        <end position="252"/>
    </location>
</feature>
<dbReference type="NCBIfam" id="TIGR01946">
    <property type="entry name" value="rnfD"/>
    <property type="match status" value="1"/>
</dbReference>
<dbReference type="NCBIfam" id="NF002011">
    <property type="entry name" value="PRK00816.1"/>
    <property type="match status" value="1"/>
</dbReference>
<keyword evidence="8 10" id="KW-1133">Transmembrane helix</keyword>
<keyword evidence="7 10" id="KW-0249">Electron transport</keyword>
<dbReference type="PANTHER" id="PTHR30578:SF0">
    <property type="entry name" value="ION-TRANSLOCATING OXIDOREDUCTASE COMPLEX SUBUNIT D"/>
    <property type="match status" value="1"/>
</dbReference>
<dbReference type="InterPro" id="IPR004338">
    <property type="entry name" value="NqrB/RnfD"/>
</dbReference>
<comment type="subunit">
    <text evidence="10">The complex is composed of six subunits: RnfA, RnfB, RnfC, RnfD, RnfE and RnfG.</text>
</comment>
<dbReference type="EC" id="7.-.-.-" evidence="10"/>
<gene>
    <name evidence="10" type="primary">rnfD</name>
    <name evidence="11" type="ORF">C7443_107240</name>
</gene>
<keyword evidence="6 10" id="KW-1278">Translocase</keyword>
<dbReference type="GO" id="GO:0055085">
    <property type="term" value="P:transmembrane transport"/>
    <property type="evidence" value="ECO:0007669"/>
    <property type="project" value="InterPro"/>
</dbReference>
<evidence type="ECO:0000256" key="2">
    <source>
        <dbReference type="ARBA" id="ARBA00022553"/>
    </source>
</evidence>
<dbReference type="GO" id="GO:0022900">
    <property type="term" value="P:electron transport chain"/>
    <property type="evidence" value="ECO:0007669"/>
    <property type="project" value="UniProtKB-UniRule"/>
</dbReference>
<keyword evidence="3 10" id="KW-0285">Flavoprotein</keyword>
<dbReference type="AlphaFoldDB" id="A0A317MU71"/>
<dbReference type="Pfam" id="PF03116">
    <property type="entry name" value="NQR2_RnfD_RnfE"/>
    <property type="match status" value="1"/>
</dbReference>
<evidence type="ECO:0000256" key="10">
    <source>
        <dbReference type="HAMAP-Rule" id="MF_00462"/>
    </source>
</evidence>
<evidence type="ECO:0000256" key="3">
    <source>
        <dbReference type="ARBA" id="ARBA00022630"/>
    </source>
</evidence>
<protein>
    <recommendedName>
        <fullName evidence="10">Ion-translocating oxidoreductase complex subunit D</fullName>
        <ecNumber evidence="10">7.-.-.-</ecNumber>
    </recommendedName>
    <alternativeName>
        <fullName evidence="10">Rnf electron transport complex subunit D</fullName>
    </alternativeName>
</protein>
<evidence type="ECO:0000313" key="11">
    <source>
        <dbReference type="EMBL" id="PWV60665.1"/>
    </source>
</evidence>
<dbReference type="OrthoDB" id="9776359at2"/>
<dbReference type="GO" id="GO:0005886">
    <property type="term" value="C:plasma membrane"/>
    <property type="evidence" value="ECO:0007669"/>
    <property type="project" value="UniProtKB-SubCell"/>
</dbReference>
<dbReference type="RefSeq" id="WP_110019142.1">
    <property type="nucleotide sequence ID" value="NZ_QGTJ01000007.1"/>
</dbReference>
<keyword evidence="4 10" id="KW-0288">FMN</keyword>
<keyword evidence="10" id="KW-0997">Cell inner membrane</keyword>
<dbReference type="InterPro" id="IPR011303">
    <property type="entry name" value="RnfD_bac"/>
</dbReference>
<name>A0A317MU71_9GAMM</name>
<dbReference type="HAMAP" id="MF_00462">
    <property type="entry name" value="RsxD_RnfD"/>
    <property type="match status" value="1"/>
</dbReference>
<comment type="caution">
    <text evidence="10">Lacks conserved residue(s) required for the propagation of feature annotation.</text>
</comment>
<dbReference type="Proteomes" id="UP000246569">
    <property type="component" value="Unassembled WGS sequence"/>
</dbReference>
<comment type="cofactor">
    <cofactor evidence="10">
        <name>FMN</name>
        <dbReference type="ChEBI" id="CHEBI:58210"/>
    </cofactor>
</comment>